<dbReference type="GO" id="GO:0005759">
    <property type="term" value="C:mitochondrial matrix"/>
    <property type="evidence" value="ECO:0007669"/>
    <property type="project" value="TreeGrafter"/>
</dbReference>
<keyword evidence="3 7" id="KW-0808">Transferase</keyword>
<gene>
    <name evidence="9" type="ORF">BCR37DRAFT_377328</name>
</gene>
<feature type="binding site" evidence="7">
    <location>
        <position position="160"/>
    </location>
    <ligand>
        <name>S-adenosyl-L-methionine</name>
        <dbReference type="ChEBI" id="CHEBI:59789"/>
    </ligand>
</feature>
<evidence type="ECO:0000256" key="6">
    <source>
        <dbReference type="ARBA" id="ARBA00024915"/>
    </source>
</evidence>
<comment type="similarity">
    <text evidence="7 8">Belongs to the class I-like SAM-binding methyltransferase superfamily. rRNA adenine N(6)-methyltransferase family.</text>
</comment>
<comment type="function">
    <text evidence="6">Mitochondrial transcription factor that confers selective promoter recognition on the core subunit of the yeast mitochondrial RNA polymerase. Interacts with DNA in a non-specific manner.</text>
</comment>
<dbReference type="Gene3D" id="3.40.50.150">
    <property type="entry name" value="Vaccinia Virus protein VP39"/>
    <property type="match status" value="1"/>
</dbReference>
<accession>A0A1Y2FQN7</accession>
<keyword evidence="10" id="KW-1185">Reference proteome</keyword>
<keyword evidence="5 7" id="KW-0694">RNA-binding</keyword>
<dbReference type="Proteomes" id="UP000193685">
    <property type="component" value="Unassembled WGS sequence"/>
</dbReference>
<dbReference type="InterPro" id="IPR001737">
    <property type="entry name" value="KsgA/Erm"/>
</dbReference>
<dbReference type="InterPro" id="IPR029063">
    <property type="entry name" value="SAM-dependent_MTases_sf"/>
</dbReference>
<feature type="binding site" evidence="7">
    <location>
        <position position="225"/>
    </location>
    <ligand>
        <name>S-adenosyl-L-methionine</name>
        <dbReference type="ChEBI" id="CHEBI:59789"/>
    </ligand>
</feature>
<dbReference type="GeneID" id="63785388"/>
<comment type="caution">
    <text evidence="9">The sequence shown here is derived from an EMBL/GenBank/DDBJ whole genome shotgun (WGS) entry which is preliminary data.</text>
</comment>
<reference evidence="9 10" key="1">
    <citation type="submission" date="2016-07" db="EMBL/GenBank/DDBJ databases">
        <title>Pervasive Adenine N6-methylation of Active Genes in Fungi.</title>
        <authorList>
            <consortium name="DOE Joint Genome Institute"/>
            <person name="Mondo S.J."/>
            <person name="Dannebaum R.O."/>
            <person name="Kuo R.C."/>
            <person name="Labutti K."/>
            <person name="Haridas S."/>
            <person name="Kuo A."/>
            <person name="Salamov A."/>
            <person name="Ahrendt S.R."/>
            <person name="Lipzen A."/>
            <person name="Sullivan W."/>
            <person name="Andreopoulos W.B."/>
            <person name="Clum A."/>
            <person name="Lindquist E."/>
            <person name="Daum C."/>
            <person name="Ramamoorthy G.K."/>
            <person name="Gryganskyi A."/>
            <person name="Culley D."/>
            <person name="Magnuson J.K."/>
            <person name="James T.Y."/>
            <person name="O'Malley M.A."/>
            <person name="Stajich J.E."/>
            <person name="Spatafora J.W."/>
            <person name="Visel A."/>
            <person name="Grigoriev I.V."/>
        </authorList>
    </citation>
    <scope>NUCLEOTIDE SEQUENCE [LARGE SCALE GENOMIC DNA]</scope>
    <source>
        <strain evidence="9 10">12-1054</strain>
    </source>
</reference>
<evidence type="ECO:0000313" key="10">
    <source>
        <dbReference type="Proteomes" id="UP000193685"/>
    </source>
</evidence>
<dbReference type="GO" id="GO:0034246">
    <property type="term" value="F:mitochondrial transcription factor activity"/>
    <property type="evidence" value="ECO:0007669"/>
    <property type="project" value="TreeGrafter"/>
</dbReference>
<dbReference type="GO" id="GO:0003723">
    <property type="term" value="F:RNA binding"/>
    <property type="evidence" value="ECO:0007669"/>
    <property type="project" value="UniProtKB-UniRule"/>
</dbReference>
<dbReference type="InterPro" id="IPR023165">
    <property type="entry name" value="rRNA_Ade_diMease-like_C"/>
</dbReference>
<dbReference type="STRING" id="56484.A0A1Y2FQN7"/>
<dbReference type="RefSeq" id="XP_040727116.1">
    <property type="nucleotide sequence ID" value="XM_040868789.1"/>
</dbReference>
<keyword evidence="4 7" id="KW-0949">S-adenosyl-L-methionine</keyword>
<keyword evidence="8" id="KW-0698">rRNA processing</keyword>
<comment type="caution">
    <text evidence="7">Lacks conserved residue(s) required for the propagation of feature annotation.</text>
</comment>
<proteinExistence type="inferred from homology"/>
<dbReference type="EC" id="2.1.1.-" evidence="8"/>
<dbReference type="SUPFAM" id="SSF53335">
    <property type="entry name" value="S-adenosyl-L-methionine-dependent methyltransferases"/>
    <property type="match status" value="1"/>
</dbReference>
<dbReference type="EMBL" id="MCFI01000004">
    <property type="protein sequence ID" value="ORY85634.1"/>
    <property type="molecule type" value="Genomic_DNA"/>
</dbReference>
<dbReference type="GO" id="GO:0006391">
    <property type="term" value="P:transcription initiation at mitochondrial promoter"/>
    <property type="evidence" value="ECO:0007669"/>
    <property type="project" value="TreeGrafter"/>
</dbReference>
<dbReference type="Gene3D" id="1.10.8.100">
    <property type="entry name" value="Ribosomal RNA adenine dimethylase-like, domain 2"/>
    <property type="match status" value="1"/>
</dbReference>
<evidence type="ECO:0000256" key="4">
    <source>
        <dbReference type="ARBA" id="ARBA00022691"/>
    </source>
</evidence>
<evidence type="ECO:0000256" key="5">
    <source>
        <dbReference type="ARBA" id="ARBA00022884"/>
    </source>
</evidence>
<dbReference type="GO" id="GO:0034245">
    <property type="term" value="C:mitochondrial DNA-directed RNA polymerase complex"/>
    <property type="evidence" value="ECO:0007669"/>
    <property type="project" value="TreeGrafter"/>
</dbReference>
<dbReference type="AlphaFoldDB" id="A0A1Y2FQN7"/>
<dbReference type="OrthoDB" id="16079at2759"/>
<evidence type="ECO:0000256" key="1">
    <source>
        <dbReference type="ARBA" id="ARBA00004173"/>
    </source>
</evidence>
<dbReference type="PROSITE" id="PS51689">
    <property type="entry name" value="SAM_RNA_A_N6_MT"/>
    <property type="match status" value="1"/>
</dbReference>
<evidence type="ECO:0000256" key="7">
    <source>
        <dbReference type="PROSITE-ProRule" id="PRU01026"/>
    </source>
</evidence>
<comment type="subcellular location">
    <subcellularLocation>
        <location evidence="1">Mitochondrion</location>
    </subcellularLocation>
</comment>
<organism evidence="9 10">
    <name type="scientific">Protomyces lactucae-debilis</name>
    <dbReference type="NCBI Taxonomy" id="2754530"/>
    <lineage>
        <taxon>Eukaryota</taxon>
        <taxon>Fungi</taxon>
        <taxon>Dikarya</taxon>
        <taxon>Ascomycota</taxon>
        <taxon>Taphrinomycotina</taxon>
        <taxon>Taphrinomycetes</taxon>
        <taxon>Taphrinales</taxon>
        <taxon>Protomycetaceae</taxon>
        <taxon>Protomyces</taxon>
    </lineage>
</organism>
<dbReference type="PANTHER" id="PTHR11727">
    <property type="entry name" value="DIMETHYLADENOSINE TRANSFERASE"/>
    <property type="match status" value="1"/>
</dbReference>
<evidence type="ECO:0000313" key="9">
    <source>
        <dbReference type="EMBL" id="ORY85634.1"/>
    </source>
</evidence>
<sequence>MLCHGCRRAAQPLRQLGSIRHVGADVFPGSSIVQARAERRRKKADIETSEDPLAEPTTIKARRKRQSRALLASVEAIPSPKIRNLVKEVNDDPDTSLAMLRKYAWSSPTVGNATLLDAALQQTELASHKGKLVLEMNPGPGVLTEAVIRHMQPNRYICLEPRQTFHKYLTRLAPQMSAPSNFQIVKEDGYDWSTYKTLEQEAYLPRDQFSHPRDEVNPHFVFIASPAENAMDQLVAQWMETLGTHSWLQRYGRVRMLLLVNQSTRARMLASPGSSLRTRGTFVREAVCEVKEIIHTPWILNKEKKSLKSPWLQDFKDLPQTSASLVATPQDFFPMSNMSMVELTPFAKCKITAPWETFDYICKALLIHRTTPLYRQMRQIASGAYKILEDVSDELKLKTPAQMTVEEMNLVAEAFERWPFRPDVLQTEAPEPGDTRSGSELRQYYQNRISGASSDKWGMPDTLKKKSSI</sequence>
<evidence type="ECO:0000256" key="8">
    <source>
        <dbReference type="RuleBase" id="RU362106"/>
    </source>
</evidence>
<name>A0A1Y2FQN7_PROLT</name>
<evidence type="ECO:0000256" key="3">
    <source>
        <dbReference type="ARBA" id="ARBA00022679"/>
    </source>
</evidence>
<dbReference type="PANTHER" id="PTHR11727:SF17">
    <property type="entry name" value="DIMETHYLADENOSINE TRANSFERASE 1, MITOCHONDRIAL"/>
    <property type="match status" value="1"/>
</dbReference>
<dbReference type="OMA" id="VENRCKL"/>
<protein>
    <recommendedName>
        <fullName evidence="8">rRNA adenine N(6)-methyltransferase</fullName>
        <ecNumber evidence="8">2.1.1.-</ecNumber>
    </recommendedName>
</protein>
<evidence type="ECO:0000256" key="2">
    <source>
        <dbReference type="ARBA" id="ARBA00022603"/>
    </source>
</evidence>
<keyword evidence="2 7" id="KW-0489">Methyltransferase</keyword>
<feature type="binding site" evidence="7">
    <location>
        <position position="188"/>
    </location>
    <ligand>
        <name>S-adenosyl-L-methionine</name>
        <dbReference type="ChEBI" id="CHEBI:59789"/>
    </ligand>
</feature>
<feature type="binding site" evidence="7">
    <location>
        <position position="110"/>
    </location>
    <ligand>
        <name>S-adenosyl-L-methionine</name>
        <dbReference type="ChEBI" id="CHEBI:59789"/>
    </ligand>
</feature>
<dbReference type="GO" id="GO:0000179">
    <property type="term" value="F:rRNA (adenine-N6,N6-)-dimethyltransferase activity"/>
    <property type="evidence" value="ECO:0007669"/>
    <property type="project" value="UniProtKB-UniRule"/>
</dbReference>
<dbReference type="Pfam" id="PF00398">
    <property type="entry name" value="RrnaAD"/>
    <property type="match status" value="1"/>
</dbReference>